<dbReference type="AlphaFoldDB" id="A0A1I1HPE8"/>
<sequence>MMVKKQFTHIILGSYLVASTGCSSIDKFNEYSATPSNYSQQKEGQGVHSKTVHFYAAKLVSQLLSSNNLSKSAYVAVGTFMPASGEATSQQIAFGNQLQESVNTVMAQAGFKIEDYKLRNVVKINSDHDLFLSRNSEELKTNINAEYLLVGTLNMLEKQTQVNARLVAISDRKVVAAATTYIPNNVSWSDVKVQVRDGKLFRKEY</sequence>
<organism evidence="2 3">
    <name type="scientific">Pseudoalteromonas denitrificans DSM 6059</name>
    <dbReference type="NCBI Taxonomy" id="1123010"/>
    <lineage>
        <taxon>Bacteria</taxon>
        <taxon>Pseudomonadati</taxon>
        <taxon>Pseudomonadota</taxon>
        <taxon>Gammaproteobacteria</taxon>
        <taxon>Alteromonadales</taxon>
        <taxon>Pseudoalteromonadaceae</taxon>
        <taxon>Pseudoalteromonas</taxon>
    </lineage>
</organism>
<protein>
    <recommendedName>
        <fullName evidence="1">FlgO domain-containing protein</fullName>
    </recommendedName>
</protein>
<dbReference type="OrthoDB" id="6385614at2"/>
<dbReference type="Gene3D" id="3.40.50.10610">
    <property type="entry name" value="ABC-type transport auxiliary lipoprotein component"/>
    <property type="match status" value="1"/>
</dbReference>
<dbReference type="Proteomes" id="UP000198862">
    <property type="component" value="Unassembled WGS sequence"/>
</dbReference>
<dbReference type="STRING" id="1123010.SAMN02745724_01292"/>
<keyword evidence="3" id="KW-1185">Reference proteome</keyword>
<gene>
    <name evidence="2" type="ORF">SAMN02745724_01292</name>
</gene>
<dbReference type="EMBL" id="FOLO01000006">
    <property type="protein sequence ID" value="SFC25989.1"/>
    <property type="molecule type" value="Genomic_DNA"/>
</dbReference>
<feature type="domain" description="FlgO" evidence="1">
    <location>
        <begin position="58"/>
        <end position="186"/>
    </location>
</feature>
<name>A0A1I1HPE8_9GAMM</name>
<reference evidence="2 3" key="1">
    <citation type="submission" date="2016-10" db="EMBL/GenBank/DDBJ databases">
        <authorList>
            <person name="de Groot N.N."/>
        </authorList>
    </citation>
    <scope>NUCLEOTIDE SEQUENCE [LARGE SCALE GENOMIC DNA]</scope>
    <source>
        <strain evidence="2 3">DSM 6059</strain>
    </source>
</reference>
<accession>A0A1I1HPE8</accession>
<dbReference type="PROSITE" id="PS51257">
    <property type="entry name" value="PROKAR_LIPOPROTEIN"/>
    <property type="match status" value="1"/>
</dbReference>
<evidence type="ECO:0000313" key="3">
    <source>
        <dbReference type="Proteomes" id="UP000198862"/>
    </source>
</evidence>
<dbReference type="RefSeq" id="WP_091981875.1">
    <property type="nucleotide sequence ID" value="NZ_FOLO01000006.1"/>
</dbReference>
<evidence type="ECO:0000313" key="2">
    <source>
        <dbReference type="EMBL" id="SFC25989.1"/>
    </source>
</evidence>
<dbReference type="Pfam" id="PF17680">
    <property type="entry name" value="FlgO"/>
    <property type="match status" value="1"/>
</dbReference>
<evidence type="ECO:0000259" key="1">
    <source>
        <dbReference type="Pfam" id="PF17680"/>
    </source>
</evidence>
<proteinExistence type="predicted"/>
<dbReference type="InterPro" id="IPR041215">
    <property type="entry name" value="FlgO_dom"/>
</dbReference>